<accession>A0AAV7AX28</accession>
<proteinExistence type="predicted"/>
<organism evidence="1 2">
    <name type="scientific">Engystomops pustulosus</name>
    <name type="common">Tungara frog</name>
    <name type="synonym">Physalaemus pustulosus</name>
    <dbReference type="NCBI Taxonomy" id="76066"/>
    <lineage>
        <taxon>Eukaryota</taxon>
        <taxon>Metazoa</taxon>
        <taxon>Chordata</taxon>
        <taxon>Craniata</taxon>
        <taxon>Vertebrata</taxon>
        <taxon>Euteleostomi</taxon>
        <taxon>Amphibia</taxon>
        <taxon>Batrachia</taxon>
        <taxon>Anura</taxon>
        <taxon>Neobatrachia</taxon>
        <taxon>Hyloidea</taxon>
        <taxon>Leptodactylidae</taxon>
        <taxon>Leiuperinae</taxon>
        <taxon>Engystomops</taxon>
    </lineage>
</organism>
<sequence length="77" mass="8815">MGVSSDDVRCRTWFDHHIISPLKKVSMESRRKEIAVRITGHLPGGKLQCRSQKGLCSPYILVTVVQQNRVLSMFYLL</sequence>
<evidence type="ECO:0000313" key="1">
    <source>
        <dbReference type="EMBL" id="KAG8566094.1"/>
    </source>
</evidence>
<name>A0AAV7AX28_ENGPU</name>
<evidence type="ECO:0000313" key="2">
    <source>
        <dbReference type="Proteomes" id="UP000824782"/>
    </source>
</evidence>
<dbReference type="AlphaFoldDB" id="A0AAV7AX28"/>
<comment type="caution">
    <text evidence="1">The sequence shown here is derived from an EMBL/GenBank/DDBJ whole genome shotgun (WGS) entry which is preliminary data.</text>
</comment>
<keyword evidence="2" id="KW-1185">Reference proteome</keyword>
<dbReference type="EMBL" id="WNYA01000006">
    <property type="protein sequence ID" value="KAG8566094.1"/>
    <property type="molecule type" value="Genomic_DNA"/>
</dbReference>
<gene>
    <name evidence="1" type="ORF">GDO81_013098</name>
</gene>
<dbReference type="Proteomes" id="UP000824782">
    <property type="component" value="Unassembled WGS sequence"/>
</dbReference>
<protein>
    <submittedName>
        <fullName evidence="1">Uncharacterized protein</fullName>
    </submittedName>
</protein>
<reference evidence="1" key="1">
    <citation type="thesis" date="2020" institute="ProQuest LLC" country="789 East Eisenhower Parkway, Ann Arbor, MI, USA">
        <title>Comparative Genomics and Chromosome Evolution.</title>
        <authorList>
            <person name="Mudd A.B."/>
        </authorList>
    </citation>
    <scope>NUCLEOTIDE SEQUENCE</scope>
    <source>
        <strain evidence="1">237g6f4</strain>
        <tissue evidence="1">Blood</tissue>
    </source>
</reference>